<feature type="compositionally biased region" description="Polar residues" evidence="1">
    <location>
        <begin position="76"/>
        <end position="86"/>
    </location>
</feature>
<dbReference type="EMBL" id="BGZK01000650">
    <property type="protein sequence ID" value="GBP54572.1"/>
    <property type="molecule type" value="Genomic_DNA"/>
</dbReference>
<feature type="region of interest" description="Disordered" evidence="1">
    <location>
        <begin position="70"/>
        <end position="89"/>
    </location>
</feature>
<sequence>MELRLVLTRLLLCDPALTEGWIRPKFRRAVRESRADPGGLWGVTITAELDLCLIVVIKLEEILTEPHMYAPPDSKAGSTLTENRWSSPPLDTCNPRVTSAFLTY</sequence>
<evidence type="ECO:0000313" key="3">
    <source>
        <dbReference type="Proteomes" id="UP000299102"/>
    </source>
</evidence>
<proteinExistence type="predicted"/>
<accession>A0A4C1WVC1</accession>
<keyword evidence="3" id="KW-1185">Reference proteome</keyword>
<evidence type="ECO:0000313" key="2">
    <source>
        <dbReference type="EMBL" id="GBP54572.1"/>
    </source>
</evidence>
<organism evidence="2 3">
    <name type="scientific">Eumeta variegata</name>
    <name type="common">Bagworm moth</name>
    <name type="synonym">Eumeta japonica</name>
    <dbReference type="NCBI Taxonomy" id="151549"/>
    <lineage>
        <taxon>Eukaryota</taxon>
        <taxon>Metazoa</taxon>
        <taxon>Ecdysozoa</taxon>
        <taxon>Arthropoda</taxon>
        <taxon>Hexapoda</taxon>
        <taxon>Insecta</taxon>
        <taxon>Pterygota</taxon>
        <taxon>Neoptera</taxon>
        <taxon>Endopterygota</taxon>
        <taxon>Lepidoptera</taxon>
        <taxon>Glossata</taxon>
        <taxon>Ditrysia</taxon>
        <taxon>Tineoidea</taxon>
        <taxon>Psychidae</taxon>
        <taxon>Oiketicinae</taxon>
        <taxon>Eumeta</taxon>
    </lineage>
</organism>
<dbReference type="Proteomes" id="UP000299102">
    <property type="component" value="Unassembled WGS sequence"/>
</dbReference>
<protein>
    <submittedName>
        <fullName evidence="2">Uncharacterized protein</fullName>
    </submittedName>
</protein>
<gene>
    <name evidence="2" type="ORF">EVAR_33041_1</name>
</gene>
<name>A0A4C1WVC1_EUMVA</name>
<evidence type="ECO:0000256" key="1">
    <source>
        <dbReference type="SAM" id="MobiDB-lite"/>
    </source>
</evidence>
<dbReference type="AlphaFoldDB" id="A0A4C1WVC1"/>
<comment type="caution">
    <text evidence="2">The sequence shown here is derived from an EMBL/GenBank/DDBJ whole genome shotgun (WGS) entry which is preliminary data.</text>
</comment>
<reference evidence="2 3" key="1">
    <citation type="journal article" date="2019" name="Commun. Biol.">
        <title>The bagworm genome reveals a unique fibroin gene that provides high tensile strength.</title>
        <authorList>
            <person name="Kono N."/>
            <person name="Nakamura H."/>
            <person name="Ohtoshi R."/>
            <person name="Tomita M."/>
            <person name="Numata K."/>
            <person name="Arakawa K."/>
        </authorList>
    </citation>
    <scope>NUCLEOTIDE SEQUENCE [LARGE SCALE GENOMIC DNA]</scope>
</reference>